<dbReference type="GO" id="GO:0004553">
    <property type="term" value="F:hydrolase activity, hydrolyzing O-glycosyl compounds"/>
    <property type="evidence" value="ECO:0007669"/>
    <property type="project" value="InterPro"/>
</dbReference>
<evidence type="ECO:0000256" key="4">
    <source>
        <dbReference type="ARBA" id="ARBA00023295"/>
    </source>
</evidence>
<dbReference type="InterPro" id="IPR023296">
    <property type="entry name" value="Glyco_hydro_beta-prop_sf"/>
</dbReference>
<feature type="chain" id="PRO_5025556329" evidence="6">
    <location>
        <begin position="18"/>
        <end position="362"/>
    </location>
</feature>
<organism evidence="7 8">
    <name type="scientific">Neohortaea acidophila</name>
    <dbReference type="NCBI Taxonomy" id="245834"/>
    <lineage>
        <taxon>Eukaryota</taxon>
        <taxon>Fungi</taxon>
        <taxon>Dikarya</taxon>
        <taxon>Ascomycota</taxon>
        <taxon>Pezizomycotina</taxon>
        <taxon>Dothideomycetes</taxon>
        <taxon>Dothideomycetidae</taxon>
        <taxon>Mycosphaerellales</taxon>
        <taxon>Teratosphaeriaceae</taxon>
        <taxon>Neohortaea</taxon>
    </lineage>
</organism>
<evidence type="ECO:0000256" key="2">
    <source>
        <dbReference type="ARBA" id="ARBA00022729"/>
    </source>
</evidence>
<evidence type="ECO:0000313" key="7">
    <source>
        <dbReference type="EMBL" id="KAF2481493.1"/>
    </source>
</evidence>
<evidence type="ECO:0000256" key="6">
    <source>
        <dbReference type="SAM" id="SignalP"/>
    </source>
</evidence>
<dbReference type="InterPro" id="IPR006710">
    <property type="entry name" value="Glyco_hydro_43"/>
</dbReference>
<dbReference type="AlphaFoldDB" id="A0A6A6PPX9"/>
<protein>
    <submittedName>
        <fullName evidence="7">Glycosyl hydrolase</fullName>
    </submittedName>
</protein>
<dbReference type="Gene3D" id="2.115.10.20">
    <property type="entry name" value="Glycosyl hydrolase domain, family 43"/>
    <property type="match status" value="1"/>
</dbReference>
<dbReference type="GO" id="GO:0005975">
    <property type="term" value="P:carbohydrate metabolic process"/>
    <property type="evidence" value="ECO:0007669"/>
    <property type="project" value="InterPro"/>
</dbReference>
<evidence type="ECO:0000313" key="8">
    <source>
        <dbReference type="Proteomes" id="UP000799767"/>
    </source>
</evidence>
<dbReference type="PANTHER" id="PTHR43817:SF1">
    <property type="entry name" value="HYDROLASE, FAMILY 43, PUTATIVE (AFU_ORTHOLOGUE AFUA_3G01660)-RELATED"/>
    <property type="match status" value="1"/>
</dbReference>
<proteinExistence type="inferred from homology"/>
<reference evidence="7" key="1">
    <citation type="journal article" date="2020" name="Stud. Mycol.">
        <title>101 Dothideomycetes genomes: a test case for predicting lifestyles and emergence of pathogens.</title>
        <authorList>
            <person name="Haridas S."/>
            <person name="Albert R."/>
            <person name="Binder M."/>
            <person name="Bloem J."/>
            <person name="Labutti K."/>
            <person name="Salamov A."/>
            <person name="Andreopoulos B."/>
            <person name="Baker S."/>
            <person name="Barry K."/>
            <person name="Bills G."/>
            <person name="Bluhm B."/>
            <person name="Cannon C."/>
            <person name="Castanera R."/>
            <person name="Culley D."/>
            <person name="Daum C."/>
            <person name="Ezra D."/>
            <person name="Gonzalez J."/>
            <person name="Henrissat B."/>
            <person name="Kuo A."/>
            <person name="Liang C."/>
            <person name="Lipzen A."/>
            <person name="Lutzoni F."/>
            <person name="Magnuson J."/>
            <person name="Mondo S."/>
            <person name="Nolan M."/>
            <person name="Ohm R."/>
            <person name="Pangilinan J."/>
            <person name="Park H.-J."/>
            <person name="Ramirez L."/>
            <person name="Alfaro M."/>
            <person name="Sun H."/>
            <person name="Tritt A."/>
            <person name="Yoshinaga Y."/>
            <person name="Zwiers L.-H."/>
            <person name="Turgeon B."/>
            <person name="Goodwin S."/>
            <person name="Spatafora J."/>
            <person name="Crous P."/>
            <person name="Grigoriev I."/>
        </authorList>
    </citation>
    <scope>NUCLEOTIDE SEQUENCE</scope>
    <source>
        <strain evidence="7">CBS 113389</strain>
    </source>
</reference>
<dbReference type="Proteomes" id="UP000799767">
    <property type="component" value="Unassembled WGS sequence"/>
</dbReference>
<dbReference type="EMBL" id="MU001638">
    <property type="protein sequence ID" value="KAF2481493.1"/>
    <property type="molecule type" value="Genomic_DNA"/>
</dbReference>
<dbReference type="OrthoDB" id="272289at2759"/>
<comment type="similarity">
    <text evidence="1 5">Belongs to the glycosyl hydrolase 43 family.</text>
</comment>
<keyword evidence="3 5" id="KW-0378">Hydrolase</keyword>
<dbReference type="SUPFAM" id="SSF75005">
    <property type="entry name" value="Arabinanase/levansucrase/invertase"/>
    <property type="match status" value="1"/>
</dbReference>
<feature type="signal peptide" evidence="6">
    <location>
        <begin position="1"/>
        <end position="17"/>
    </location>
</feature>
<keyword evidence="4 5" id="KW-0326">Glycosidase</keyword>
<keyword evidence="8" id="KW-1185">Reference proteome</keyword>
<evidence type="ECO:0000256" key="3">
    <source>
        <dbReference type="ARBA" id="ARBA00022801"/>
    </source>
</evidence>
<dbReference type="GeneID" id="54479133"/>
<dbReference type="RefSeq" id="XP_033588063.1">
    <property type="nucleotide sequence ID" value="XM_033738131.1"/>
</dbReference>
<keyword evidence="2 6" id="KW-0732">Signal</keyword>
<dbReference type="Pfam" id="PF04616">
    <property type="entry name" value="Glyco_hydro_43"/>
    <property type="match status" value="1"/>
</dbReference>
<accession>A0A6A6PPX9</accession>
<sequence>MKMLLSSLLAALPLASALHKPYPAEAPGVLNPLGLGQDPAPVKWHNTSSGQDVYLFPDINFGKLVYLRVSSNLSEVQYDESNNHTIYTFADNIATEAPDLSQLADGKWVMYISAVSINTIFVIQSDTTDPLGSWTTYGNVRHNGQDIVGYDAHGLNLPNGDRYLVWSTSFHAPPSISIIKLQNITDAVPGTPLSAIVTPTEYYEMNEIPNGNYTYPGHPCCNAPVVEAPSSWVINNTINLGYASNWYADATYNTLITTATLGSDLLDPSSWTKSPYNPILHSNFFSYTYGPGSGGFFTGPDNDVWFAYGATNNASGFTGGPNIRTVRAQKMGYDHQGRILMTTPVNATRPIPGSNYTDYPSS</sequence>
<gene>
    <name evidence="7" type="ORF">BDY17DRAFT_347868</name>
</gene>
<evidence type="ECO:0000256" key="5">
    <source>
        <dbReference type="RuleBase" id="RU361187"/>
    </source>
</evidence>
<dbReference type="PANTHER" id="PTHR43817">
    <property type="entry name" value="GLYCOSYL HYDROLASE"/>
    <property type="match status" value="1"/>
</dbReference>
<evidence type="ECO:0000256" key="1">
    <source>
        <dbReference type="ARBA" id="ARBA00009865"/>
    </source>
</evidence>
<name>A0A6A6PPX9_9PEZI</name>